<evidence type="ECO:0000313" key="3">
    <source>
        <dbReference type="Proteomes" id="UP000184304"/>
    </source>
</evidence>
<dbReference type="AlphaFoldDB" id="A0A1L9NI61"/>
<dbReference type="Proteomes" id="UP000184304">
    <property type="component" value="Unassembled WGS sequence"/>
</dbReference>
<keyword evidence="3" id="KW-1185">Reference proteome</keyword>
<name>A0A1L9NI61_ASPTC</name>
<evidence type="ECO:0000313" key="2">
    <source>
        <dbReference type="EMBL" id="OJI88903.1"/>
    </source>
</evidence>
<proteinExistence type="predicted"/>
<feature type="region of interest" description="Disordered" evidence="1">
    <location>
        <begin position="1"/>
        <end position="22"/>
    </location>
</feature>
<dbReference type="VEuPathDB" id="FungiDB:ASPTUDRAFT_49814"/>
<protein>
    <submittedName>
        <fullName evidence="2">Uncharacterized protein</fullName>
    </submittedName>
</protein>
<feature type="compositionally biased region" description="Basic and acidic residues" evidence="1">
    <location>
        <begin position="1"/>
        <end position="10"/>
    </location>
</feature>
<accession>A0A1L9NI61</accession>
<dbReference type="EMBL" id="KV878178">
    <property type="protein sequence ID" value="OJI88903.1"/>
    <property type="molecule type" value="Genomic_DNA"/>
</dbReference>
<gene>
    <name evidence="2" type="ORF">ASPTUDRAFT_49814</name>
</gene>
<sequence length="166" mass="18222">MPQSAERDGTTDPFESDMDEGEPMLKTRAVQMTVPPDPTGEPVLIIYLGEPGASDIIQKMTGVELHVVDNVRHVCLQNGIRVVPTPSMRINGFTEKGIDEVLPPLPSPLFATALRSGTLYKKEKAGESFSRSSVSFIVPAEHDADIIMELTLGREWGDKIQKTLFT</sequence>
<evidence type="ECO:0000256" key="1">
    <source>
        <dbReference type="SAM" id="MobiDB-lite"/>
    </source>
</evidence>
<organism evidence="2 3">
    <name type="scientific">Aspergillus tubingensis (strain CBS 134.48)</name>
    <dbReference type="NCBI Taxonomy" id="767770"/>
    <lineage>
        <taxon>Eukaryota</taxon>
        <taxon>Fungi</taxon>
        <taxon>Dikarya</taxon>
        <taxon>Ascomycota</taxon>
        <taxon>Pezizomycotina</taxon>
        <taxon>Eurotiomycetes</taxon>
        <taxon>Eurotiomycetidae</taxon>
        <taxon>Eurotiales</taxon>
        <taxon>Aspergillaceae</taxon>
        <taxon>Aspergillus</taxon>
        <taxon>Aspergillus subgen. Circumdati</taxon>
    </lineage>
</organism>
<reference evidence="3" key="1">
    <citation type="journal article" date="2017" name="Genome Biol.">
        <title>Comparative genomics reveals high biological diversity and specific adaptations in the industrially and medically important fungal genus Aspergillus.</title>
        <authorList>
            <person name="de Vries R.P."/>
            <person name="Riley R."/>
            <person name="Wiebenga A."/>
            <person name="Aguilar-Osorio G."/>
            <person name="Amillis S."/>
            <person name="Uchima C.A."/>
            <person name="Anderluh G."/>
            <person name="Asadollahi M."/>
            <person name="Askin M."/>
            <person name="Barry K."/>
            <person name="Battaglia E."/>
            <person name="Bayram O."/>
            <person name="Benocci T."/>
            <person name="Braus-Stromeyer S.A."/>
            <person name="Caldana C."/>
            <person name="Canovas D."/>
            <person name="Cerqueira G.C."/>
            <person name="Chen F."/>
            <person name="Chen W."/>
            <person name="Choi C."/>
            <person name="Clum A."/>
            <person name="Dos Santos R.A."/>
            <person name="Damasio A.R."/>
            <person name="Diallinas G."/>
            <person name="Emri T."/>
            <person name="Fekete E."/>
            <person name="Flipphi M."/>
            <person name="Freyberg S."/>
            <person name="Gallo A."/>
            <person name="Gournas C."/>
            <person name="Habgood R."/>
            <person name="Hainaut M."/>
            <person name="Harispe M.L."/>
            <person name="Henrissat B."/>
            <person name="Hilden K.S."/>
            <person name="Hope R."/>
            <person name="Hossain A."/>
            <person name="Karabika E."/>
            <person name="Karaffa L."/>
            <person name="Karanyi Z."/>
            <person name="Krasevec N."/>
            <person name="Kuo A."/>
            <person name="Kusch H."/>
            <person name="LaButti K."/>
            <person name="Lagendijk E.L."/>
            <person name="Lapidus A."/>
            <person name="Levasseur A."/>
            <person name="Lindquist E."/>
            <person name="Lipzen A."/>
            <person name="Logrieco A.F."/>
            <person name="MacCabe A."/>
            <person name="Maekelae M.R."/>
            <person name="Malavazi I."/>
            <person name="Melin P."/>
            <person name="Meyer V."/>
            <person name="Mielnichuk N."/>
            <person name="Miskei M."/>
            <person name="Molnar A.P."/>
            <person name="Mule G."/>
            <person name="Ngan C.Y."/>
            <person name="Orejas M."/>
            <person name="Orosz E."/>
            <person name="Ouedraogo J.P."/>
            <person name="Overkamp K.M."/>
            <person name="Park H.-S."/>
            <person name="Perrone G."/>
            <person name="Piumi F."/>
            <person name="Punt P.J."/>
            <person name="Ram A.F."/>
            <person name="Ramon A."/>
            <person name="Rauscher S."/>
            <person name="Record E."/>
            <person name="Riano-Pachon D.M."/>
            <person name="Robert V."/>
            <person name="Roehrig J."/>
            <person name="Ruller R."/>
            <person name="Salamov A."/>
            <person name="Salih N.S."/>
            <person name="Samson R.A."/>
            <person name="Sandor E."/>
            <person name="Sanguinetti M."/>
            <person name="Schuetze T."/>
            <person name="Sepcic K."/>
            <person name="Shelest E."/>
            <person name="Sherlock G."/>
            <person name="Sophianopoulou V."/>
            <person name="Squina F.M."/>
            <person name="Sun H."/>
            <person name="Susca A."/>
            <person name="Todd R.B."/>
            <person name="Tsang A."/>
            <person name="Unkles S.E."/>
            <person name="van de Wiele N."/>
            <person name="van Rossen-Uffink D."/>
            <person name="Oliveira J.V."/>
            <person name="Vesth T.C."/>
            <person name="Visser J."/>
            <person name="Yu J.-H."/>
            <person name="Zhou M."/>
            <person name="Andersen M.R."/>
            <person name="Archer D.B."/>
            <person name="Baker S.E."/>
            <person name="Benoit I."/>
            <person name="Brakhage A.A."/>
            <person name="Braus G.H."/>
            <person name="Fischer R."/>
            <person name="Frisvad J.C."/>
            <person name="Goldman G.H."/>
            <person name="Houbraken J."/>
            <person name="Oakley B."/>
            <person name="Pocsi I."/>
            <person name="Scazzocchio C."/>
            <person name="Seiboth B."/>
            <person name="vanKuyk P.A."/>
            <person name="Wortman J."/>
            <person name="Dyer P.S."/>
            <person name="Grigoriev I.V."/>
        </authorList>
    </citation>
    <scope>NUCLEOTIDE SEQUENCE [LARGE SCALE GENOMIC DNA]</scope>
    <source>
        <strain evidence="3">CBS 134.48</strain>
    </source>
</reference>